<dbReference type="SUPFAM" id="SSF48264">
    <property type="entry name" value="Cytochrome P450"/>
    <property type="match status" value="1"/>
</dbReference>
<dbReference type="PANTHER" id="PTHR24291:SF50">
    <property type="entry name" value="BIFUNCTIONAL ALBAFLAVENONE MONOOXYGENASE_TERPENE SYNTHASE"/>
    <property type="match status" value="1"/>
</dbReference>
<protein>
    <submittedName>
        <fullName evidence="8">Cytochrome P450</fullName>
    </submittedName>
</protein>
<evidence type="ECO:0000256" key="1">
    <source>
        <dbReference type="ARBA" id="ARBA00010617"/>
    </source>
</evidence>
<dbReference type="Pfam" id="PF00067">
    <property type="entry name" value="p450"/>
    <property type="match status" value="1"/>
</dbReference>
<keyword evidence="2 7" id="KW-0349">Heme</keyword>
<dbReference type="InterPro" id="IPR036396">
    <property type="entry name" value="Cyt_P450_sf"/>
</dbReference>
<keyword evidence="3 7" id="KW-0479">Metal-binding</keyword>
<dbReference type="InterPro" id="IPR002401">
    <property type="entry name" value="Cyt_P450_E_grp-I"/>
</dbReference>
<gene>
    <name evidence="8" type="ORF">GCM10010346_65060</name>
</gene>
<dbReference type="PROSITE" id="PS00086">
    <property type="entry name" value="CYTOCHROME_P450"/>
    <property type="match status" value="1"/>
</dbReference>
<keyword evidence="5 7" id="KW-0408">Iron</keyword>
<proteinExistence type="inferred from homology"/>
<sequence>MRIDPPGPPVSALPGLLKKFAVNRLGMMKDAAALGDAVRVSMGPKKLYIFNRPDHAKHVLADNSTNYHKGIGLVQSRRVLGDGLLTSDGEVWRAQRQTVQPAFKPGRINRQAHAVAQEGTKLVALLRAHEGSGPVDVLQEVTGLTLGVLGRTLLDSDLTSQDTLAPAFEEVQDQAMLEMVSQGMVPSWLPLPAQARFRRARRELYRVADLLVADRSARMADGEPGDDALSRIIEAARRRNRRPQQIRRQLREELVTLLLAGHETTASTLGWTLHLLERHPEVRAAVREEARNVLGERLPDVDDLHRLTYTTMVVQEAMRLYPPVWVLPRIAQQRDEVGGYTVSAKADVLICPYILHRNPRLWEDPERFDPERFDPQAVASRPRYAYIPFGAGPRFCVGSNLGMMEAVFVTALVTRDLDLRTVPGHRAVAEPMLSLRMRGGLPMTVSAAD</sequence>
<evidence type="ECO:0000313" key="8">
    <source>
        <dbReference type="EMBL" id="GHB32806.1"/>
    </source>
</evidence>
<dbReference type="EMBL" id="BMVO01000047">
    <property type="protein sequence ID" value="GHB32806.1"/>
    <property type="molecule type" value="Genomic_DNA"/>
</dbReference>
<evidence type="ECO:0000256" key="2">
    <source>
        <dbReference type="ARBA" id="ARBA00022617"/>
    </source>
</evidence>
<dbReference type="InterPro" id="IPR001128">
    <property type="entry name" value="Cyt_P450"/>
</dbReference>
<reference evidence="9" key="1">
    <citation type="journal article" date="2019" name="Int. J. Syst. Evol. Microbiol.">
        <title>The Global Catalogue of Microorganisms (GCM) 10K type strain sequencing project: providing services to taxonomists for standard genome sequencing and annotation.</title>
        <authorList>
            <consortium name="The Broad Institute Genomics Platform"/>
            <consortium name="The Broad Institute Genome Sequencing Center for Infectious Disease"/>
            <person name="Wu L."/>
            <person name="Ma J."/>
        </authorList>
    </citation>
    <scope>NUCLEOTIDE SEQUENCE [LARGE SCALE GENOMIC DNA]</scope>
    <source>
        <strain evidence="9">JCM 4737</strain>
    </source>
</reference>
<keyword evidence="6 7" id="KW-0503">Monooxygenase</keyword>
<dbReference type="CDD" id="cd20620">
    <property type="entry name" value="CYP132-like"/>
    <property type="match status" value="1"/>
</dbReference>
<dbReference type="InterPro" id="IPR017972">
    <property type="entry name" value="Cyt_P450_CS"/>
</dbReference>
<dbReference type="RefSeq" id="WP_138898847.1">
    <property type="nucleotide sequence ID" value="NZ_BMVO01000047.1"/>
</dbReference>
<evidence type="ECO:0000313" key="9">
    <source>
        <dbReference type="Proteomes" id="UP000599437"/>
    </source>
</evidence>
<evidence type="ECO:0000256" key="3">
    <source>
        <dbReference type="ARBA" id="ARBA00022723"/>
    </source>
</evidence>
<dbReference type="Gene3D" id="1.10.630.10">
    <property type="entry name" value="Cytochrome P450"/>
    <property type="match status" value="1"/>
</dbReference>
<keyword evidence="9" id="KW-1185">Reference proteome</keyword>
<comment type="caution">
    <text evidence="8">The sequence shown here is derived from an EMBL/GenBank/DDBJ whole genome shotgun (WGS) entry which is preliminary data.</text>
</comment>
<evidence type="ECO:0000256" key="4">
    <source>
        <dbReference type="ARBA" id="ARBA00023002"/>
    </source>
</evidence>
<dbReference type="PRINTS" id="PR00385">
    <property type="entry name" value="P450"/>
</dbReference>
<accession>A0ABQ3EBW3</accession>
<keyword evidence="4 7" id="KW-0560">Oxidoreductase</keyword>
<dbReference type="PANTHER" id="PTHR24291">
    <property type="entry name" value="CYTOCHROME P450 FAMILY 4"/>
    <property type="match status" value="1"/>
</dbReference>
<evidence type="ECO:0000256" key="5">
    <source>
        <dbReference type="ARBA" id="ARBA00023004"/>
    </source>
</evidence>
<evidence type="ECO:0000256" key="7">
    <source>
        <dbReference type="RuleBase" id="RU000461"/>
    </source>
</evidence>
<dbReference type="Proteomes" id="UP000599437">
    <property type="component" value="Unassembled WGS sequence"/>
</dbReference>
<name>A0ABQ3EBW3_9ACTN</name>
<dbReference type="InterPro" id="IPR050196">
    <property type="entry name" value="Cytochrome_P450_Monoox"/>
</dbReference>
<dbReference type="PRINTS" id="PR00463">
    <property type="entry name" value="EP450I"/>
</dbReference>
<comment type="similarity">
    <text evidence="1 7">Belongs to the cytochrome P450 family.</text>
</comment>
<evidence type="ECO:0000256" key="6">
    <source>
        <dbReference type="ARBA" id="ARBA00023033"/>
    </source>
</evidence>
<organism evidence="8 9">
    <name type="scientific">Streptomyces chryseus</name>
    <dbReference type="NCBI Taxonomy" id="68186"/>
    <lineage>
        <taxon>Bacteria</taxon>
        <taxon>Bacillati</taxon>
        <taxon>Actinomycetota</taxon>
        <taxon>Actinomycetes</taxon>
        <taxon>Kitasatosporales</taxon>
        <taxon>Streptomycetaceae</taxon>
        <taxon>Streptomyces</taxon>
    </lineage>
</organism>